<dbReference type="Proteomes" id="UP000251241">
    <property type="component" value="Unassembled WGS sequence"/>
</dbReference>
<evidence type="ECO:0000313" key="1">
    <source>
        <dbReference type="EMBL" id="SPZ83793.1"/>
    </source>
</evidence>
<dbReference type="RefSeq" id="WP_070565096.1">
    <property type="nucleotide sequence ID" value="NZ_CP068086.1"/>
</dbReference>
<name>A0A2X2IWW8_SPHMU</name>
<dbReference type="EMBL" id="UAUU01000002">
    <property type="protein sequence ID" value="SPZ83793.1"/>
    <property type="molecule type" value="Genomic_DNA"/>
</dbReference>
<organism evidence="1 2">
    <name type="scientific">Sphingobacterium multivorum</name>
    <dbReference type="NCBI Taxonomy" id="28454"/>
    <lineage>
        <taxon>Bacteria</taxon>
        <taxon>Pseudomonadati</taxon>
        <taxon>Bacteroidota</taxon>
        <taxon>Sphingobacteriia</taxon>
        <taxon>Sphingobacteriales</taxon>
        <taxon>Sphingobacteriaceae</taxon>
        <taxon>Sphingobacterium</taxon>
    </lineage>
</organism>
<dbReference type="GeneID" id="97179209"/>
<proteinExistence type="predicted"/>
<accession>A0A2X2IWW8</accession>
<sequence length="170" mass="20335">MKIVDIFASRLFAIHYADQKDNEYDRLMDLWNDIDYIVQFLKENTQDIPPKLDVYQLAEDILDNREDIEDNILYNLERLDGFFKPLDNNQIGEFDLLRSKGRKNVLRLYALRLSENVYVITGGAIKLPLQHLMQHREHTRIELIKINKFKDYLSEQGIFDEDAFYEFINE</sequence>
<gene>
    <name evidence="1" type="ORF">NCTC11343_00312</name>
</gene>
<dbReference type="AlphaFoldDB" id="A0A2X2IWW8"/>
<protein>
    <submittedName>
        <fullName evidence="1">Uncharacterized protein</fullName>
    </submittedName>
</protein>
<evidence type="ECO:0000313" key="2">
    <source>
        <dbReference type="Proteomes" id="UP000251241"/>
    </source>
</evidence>
<reference evidence="1 2" key="1">
    <citation type="submission" date="2018-06" db="EMBL/GenBank/DDBJ databases">
        <authorList>
            <consortium name="Pathogen Informatics"/>
            <person name="Doyle S."/>
        </authorList>
    </citation>
    <scope>NUCLEOTIDE SEQUENCE [LARGE SCALE GENOMIC DNA]</scope>
    <source>
        <strain evidence="1 2">NCTC11343</strain>
    </source>
</reference>